<reference evidence="1 2" key="1">
    <citation type="submission" date="2013-09" db="EMBL/GenBank/DDBJ databases">
        <title>Corchorus capsularis genome sequencing.</title>
        <authorList>
            <person name="Alam M."/>
            <person name="Haque M.S."/>
            <person name="Islam M.S."/>
            <person name="Emdad E.M."/>
            <person name="Islam M.M."/>
            <person name="Ahmed B."/>
            <person name="Halim A."/>
            <person name="Hossen Q.M.M."/>
            <person name="Hossain M.Z."/>
            <person name="Ahmed R."/>
            <person name="Khan M.M."/>
            <person name="Islam R."/>
            <person name="Rashid M.M."/>
            <person name="Khan S.A."/>
            <person name="Rahman M.S."/>
            <person name="Alam M."/>
        </authorList>
    </citation>
    <scope>NUCLEOTIDE SEQUENCE [LARGE SCALE GENOMIC DNA]</scope>
    <source>
        <strain evidence="2">cv. CVL-1</strain>
        <tissue evidence="1">Whole seedling</tissue>
    </source>
</reference>
<keyword evidence="2" id="KW-1185">Reference proteome</keyword>
<dbReference type="Gramene" id="OMO88498">
    <property type="protein sequence ID" value="OMO88498"/>
    <property type="gene ID" value="CCACVL1_08345"/>
</dbReference>
<dbReference type="OrthoDB" id="993217at2759"/>
<dbReference type="EMBL" id="AWWV01008979">
    <property type="protein sequence ID" value="OMO88498.1"/>
    <property type="molecule type" value="Genomic_DNA"/>
</dbReference>
<comment type="caution">
    <text evidence="1">The sequence shown here is derived from an EMBL/GenBank/DDBJ whole genome shotgun (WGS) entry which is preliminary data.</text>
</comment>
<evidence type="ECO:0000313" key="1">
    <source>
        <dbReference type="EMBL" id="OMO88498.1"/>
    </source>
</evidence>
<organism evidence="1 2">
    <name type="scientific">Corchorus capsularis</name>
    <name type="common">Jute</name>
    <dbReference type="NCBI Taxonomy" id="210143"/>
    <lineage>
        <taxon>Eukaryota</taxon>
        <taxon>Viridiplantae</taxon>
        <taxon>Streptophyta</taxon>
        <taxon>Embryophyta</taxon>
        <taxon>Tracheophyta</taxon>
        <taxon>Spermatophyta</taxon>
        <taxon>Magnoliopsida</taxon>
        <taxon>eudicotyledons</taxon>
        <taxon>Gunneridae</taxon>
        <taxon>Pentapetalae</taxon>
        <taxon>rosids</taxon>
        <taxon>malvids</taxon>
        <taxon>Malvales</taxon>
        <taxon>Malvaceae</taxon>
        <taxon>Grewioideae</taxon>
        <taxon>Apeibeae</taxon>
        <taxon>Corchorus</taxon>
    </lineage>
</organism>
<dbReference type="AntiFam" id="ANF00039">
    <property type="entry name" value="Antisense to SRP RNA"/>
</dbReference>
<name>A0A1R3J0Y9_COCAP</name>
<dbReference type="Proteomes" id="UP000188268">
    <property type="component" value="Unassembled WGS sequence"/>
</dbReference>
<evidence type="ECO:0000313" key="2">
    <source>
        <dbReference type="Proteomes" id="UP000188268"/>
    </source>
</evidence>
<protein>
    <submittedName>
        <fullName evidence="1">Uncharacterized protein</fullName>
    </submittedName>
</protein>
<proteinExistence type="predicted"/>
<dbReference type="AlphaFoldDB" id="A0A1R3J0Y9"/>
<gene>
    <name evidence="1" type="ORF">CCACVL1_08345</name>
</gene>
<accession>A0A1R3J0Y9</accession>
<sequence length="100" mass="11059">MVQEGTGLLSFHCSVKPASRCAFLSRIHETQGLGSSPSAQLLAWNGQARNQPLEPDPYRLSQCPITILPPLGGNRVFFRTVSCKLFDNLAKLKLSFTNKR</sequence>